<organism evidence="1 2">
    <name type="scientific">Dendrobium thyrsiflorum</name>
    <name type="common">Pinecone-like raceme dendrobium</name>
    <name type="synonym">Orchid</name>
    <dbReference type="NCBI Taxonomy" id="117978"/>
    <lineage>
        <taxon>Eukaryota</taxon>
        <taxon>Viridiplantae</taxon>
        <taxon>Streptophyta</taxon>
        <taxon>Embryophyta</taxon>
        <taxon>Tracheophyta</taxon>
        <taxon>Spermatophyta</taxon>
        <taxon>Magnoliopsida</taxon>
        <taxon>Liliopsida</taxon>
        <taxon>Asparagales</taxon>
        <taxon>Orchidaceae</taxon>
        <taxon>Epidendroideae</taxon>
        <taxon>Malaxideae</taxon>
        <taxon>Dendrobiinae</taxon>
        <taxon>Dendrobium</taxon>
    </lineage>
</organism>
<dbReference type="Proteomes" id="UP001552299">
    <property type="component" value="Unassembled WGS sequence"/>
</dbReference>
<accession>A0ABD0VLG8</accession>
<proteinExistence type="predicted"/>
<evidence type="ECO:0000313" key="1">
    <source>
        <dbReference type="EMBL" id="KAL0925448.1"/>
    </source>
</evidence>
<sequence length="243" mass="27271">MLKFHLGVMVVVEGASSDVTRVPITDSPDPMWVLFPVTTSSIPVVQFVCSVPCVLFKSKSSISLKNLAASSISLIYENFGELGPSHHVMKNVYGRVEAKGAEVGVLDSEESQSSLKRYELAGVGKEEENVFYSRYFSLQRLRQLFYLTSFHRKRGNRVCLDEPQTESPLSLGIAVQERLSVRLGVSHAQASGSAWKSRTRAALIRLEGSHASGFWSAWECRTRRRAARLFLPSRWLSRTHDRH</sequence>
<name>A0ABD0VLG8_DENTH</name>
<protein>
    <submittedName>
        <fullName evidence="1">Uncharacterized protein</fullName>
    </submittedName>
</protein>
<reference evidence="1 2" key="1">
    <citation type="journal article" date="2024" name="Plant Biotechnol. J.">
        <title>Dendrobium thyrsiflorum genome and its molecular insights into genes involved in important horticultural traits.</title>
        <authorList>
            <person name="Chen B."/>
            <person name="Wang J.Y."/>
            <person name="Zheng P.J."/>
            <person name="Li K.L."/>
            <person name="Liang Y.M."/>
            <person name="Chen X.F."/>
            <person name="Zhang C."/>
            <person name="Zhao X."/>
            <person name="He X."/>
            <person name="Zhang G.Q."/>
            <person name="Liu Z.J."/>
            <person name="Xu Q."/>
        </authorList>
    </citation>
    <scope>NUCLEOTIDE SEQUENCE [LARGE SCALE GENOMIC DNA]</scope>
    <source>
        <strain evidence="1">GZMU011</strain>
    </source>
</reference>
<evidence type="ECO:0000313" key="2">
    <source>
        <dbReference type="Proteomes" id="UP001552299"/>
    </source>
</evidence>
<dbReference type="AlphaFoldDB" id="A0ABD0VLG8"/>
<keyword evidence="2" id="KW-1185">Reference proteome</keyword>
<comment type="caution">
    <text evidence="1">The sequence shown here is derived from an EMBL/GenBank/DDBJ whole genome shotgun (WGS) entry which is preliminary data.</text>
</comment>
<dbReference type="EMBL" id="JANQDX010000004">
    <property type="protein sequence ID" value="KAL0925448.1"/>
    <property type="molecule type" value="Genomic_DNA"/>
</dbReference>
<gene>
    <name evidence="1" type="ORF">M5K25_003780</name>
</gene>